<dbReference type="Proteomes" id="UP001597525">
    <property type="component" value="Unassembled WGS sequence"/>
</dbReference>
<evidence type="ECO:0000256" key="2">
    <source>
        <dbReference type="ARBA" id="ARBA00022801"/>
    </source>
</evidence>
<evidence type="ECO:0000313" key="6">
    <source>
        <dbReference type="Proteomes" id="UP001597525"/>
    </source>
</evidence>
<name>A0ABW6BH48_9SPHI</name>
<dbReference type="PANTHER" id="PTHR22925">
    <property type="entry name" value="GLYCOSYL HYDROLASE 43 FAMILY MEMBER"/>
    <property type="match status" value="1"/>
</dbReference>
<organism evidence="5 6">
    <name type="scientific">Sphingobacterium bambusae</name>
    <dbReference type="NCBI Taxonomy" id="662858"/>
    <lineage>
        <taxon>Bacteria</taxon>
        <taxon>Pseudomonadati</taxon>
        <taxon>Bacteroidota</taxon>
        <taxon>Sphingobacteriia</taxon>
        <taxon>Sphingobacteriales</taxon>
        <taxon>Sphingobacteriaceae</taxon>
        <taxon>Sphingobacterium</taxon>
    </lineage>
</organism>
<evidence type="ECO:0000256" key="3">
    <source>
        <dbReference type="ARBA" id="ARBA00023295"/>
    </source>
</evidence>
<protein>
    <submittedName>
        <fullName evidence="5">Family 43 glycosylhydrolase</fullName>
    </submittedName>
</protein>
<dbReference type="CDD" id="cd18821">
    <property type="entry name" value="GH43_Pc3Gal43A-like"/>
    <property type="match status" value="1"/>
</dbReference>
<sequence length="432" mass="49093">MTSVFAQEPHRALVNGVPWFDDQGQIVNAHGACVVEEEGKYYLFGEFKTDSTNHFIGFSCYSSSDLVHWKFERLALPKQEEGLLGPGRIGERAKVMRCPQSGEYIMLMHCDDLQYKDPYIGYAVSKTINGEYSFQGPLLYQGKPIKKWDMGTFQDHDGQGYLLVHHGDIYRLSADYKEAEEKVASQISGVGESPAMFKKEGVYYLLSSSLTSWERNDNHYHTASSIAGPWKKQGLFCPAGSLTYNSQCSFVFPIVQQQDTVLMYMGDRWSYPKQGQAATQVWLPLETISERLQIPSYLPSWDPLANESRVISQRSNSIPARKPFVSNRRGEKIEFLFKGGRFYIKGTSDRHGGYGRIVIADKKDRVLHQVMVDFYSKVSDDGIRFVSPSLPKGKYKVTVEVSGEQGLWYKKDGTRFGSDDYYVRVDEIGYVD</sequence>
<dbReference type="Gene3D" id="2.115.10.20">
    <property type="entry name" value="Glycosyl hydrolase domain, family 43"/>
    <property type="match status" value="1"/>
</dbReference>
<gene>
    <name evidence="5" type="ORF">ACFS7Y_11090</name>
</gene>
<dbReference type="RefSeq" id="WP_320186066.1">
    <property type="nucleotide sequence ID" value="NZ_CP138332.1"/>
</dbReference>
<proteinExistence type="inferred from homology"/>
<dbReference type="Pfam" id="PF04616">
    <property type="entry name" value="Glyco_hydro_43"/>
    <property type="match status" value="1"/>
</dbReference>
<dbReference type="InterPro" id="IPR006710">
    <property type="entry name" value="Glyco_hydro_43"/>
</dbReference>
<evidence type="ECO:0000256" key="4">
    <source>
        <dbReference type="RuleBase" id="RU361187"/>
    </source>
</evidence>
<comment type="similarity">
    <text evidence="1 4">Belongs to the glycosyl hydrolase 43 family.</text>
</comment>
<comment type="caution">
    <text evidence="5">The sequence shown here is derived from an EMBL/GenBank/DDBJ whole genome shotgun (WGS) entry which is preliminary data.</text>
</comment>
<dbReference type="SUPFAM" id="SSF75005">
    <property type="entry name" value="Arabinanase/levansucrase/invertase"/>
    <property type="match status" value="1"/>
</dbReference>
<dbReference type="PANTHER" id="PTHR22925:SF3">
    <property type="entry name" value="GLYCOSYL HYDROLASE FAMILY PROTEIN 43"/>
    <property type="match status" value="1"/>
</dbReference>
<dbReference type="Gene3D" id="2.60.120.260">
    <property type="entry name" value="Galactose-binding domain-like"/>
    <property type="match status" value="1"/>
</dbReference>
<reference evidence="6" key="1">
    <citation type="journal article" date="2019" name="Int. J. Syst. Evol. Microbiol.">
        <title>The Global Catalogue of Microorganisms (GCM) 10K type strain sequencing project: providing services to taxonomists for standard genome sequencing and annotation.</title>
        <authorList>
            <consortium name="The Broad Institute Genomics Platform"/>
            <consortium name="The Broad Institute Genome Sequencing Center for Infectious Disease"/>
            <person name="Wu L."/>
            <person name="Ma J."/>
        </authorList>
    </citation>
    <scope>NUCLEOTIDE SEQUENCE [LARGE SCALE GENOMIC DNA]</scope>
    <source>
        <strain evidence="6">KCTC 22814</strain>
    </source>
</reference>
<keyword evidence="2 4" id="KW-0378">Hydrolase</keyword>
<dbReference type="EMBL" id="JBHUPB010000008">
    <property type="protein sequence ID" value="MFD2967938.1"/>
    <property type="molecule type" value="Genomic_DNA"/>
</dbReference>
<keyword evidence="6" id="KW-1185">Reference proteome</keyword>
<evidence type="ECO:0000313" key="5">
    <source>
        <dbReference type="EMBL" id="MFD2967938.1"/>
    </source>
</evidence>
<keyword evidence="3 4" id="KW-0326">Glycosidase</keyword>
<accession>A0ABW6BH48</accession>
<evidence type="ECO:0000256" key="1">
    <source>
        <dbReference type="ARBA" id="ARBA00009865"/>
    </source>
</evidence>
<dbReference type="InterPro" id="IPR023296">
    <property type="entry name" value="Glyco_hydro_beta-prop_sf"/>
</dbReference>